<evidence type="ECO:0000259" key="1">
    <source>
        <dbReference type="Pfam" id="PF01609"/>
    </source>
</evidence>
<name>A0A7X9RXR8_9BACT</name>
<keyword evidence="4" id="KW-1185">Reference proteome</keyword>
<dbReference type="EMBL" id="JABANE010000071">
    <property type="protein sequence ID" value="NME70696.1"/>
    <property type="molecule type" value="Genomic_DNA"/>
</dbReference>
<dbReference type="InterPro" id="IPR002559">
    <property type="entry name" value="Transposase_11"/>
</dbReference>
<proteinExistence type="predicted"/>
<accession>A0A7X9RXR8</accession>
<dbReference type="GO" id="GO:0004803">
    <property type="term" value="F:transposase activity"/>
    <property type="evidence" value="ECO:0007669"/>
    <property type="project" value="InterPro"/>
</dbReference>
<comment type="caution">
    <text evidence="3">The sequence shown here is derived from an EMBL/GenBank/DDBJ whole genome shotgun (WGS) entry which is preliminary data.</text>
</comment>
<gene>
    <name evidence="3" type="ORF">HHU12_22150</name>
</gene>
<dbReference type="NCBIfam" id="NF033580">
    <property type="entry name" value="transpos_IS5_3"/>
    <property type="match status" value="1"/>
</dbReference>
<evidence type="ECO:0000313" key="4">
    <source>
        <dbReference type="Proteomes" id="UP000576082"/>
    </source>
</evidence>
<feature type="domain" description="Insertion element IS402-like" evidence="2">
    <location>
        <begin position="1"/>
        <end position="69"/>
    </location>
</feature>
<dbReference type="Pfam" id="PF13340">
    <property type="entry name" value="DUF4096"/>
    <property type="match status" value="1"/>
</dbReference>
<feature type="domain" description="Transposase IS4-like" evidence="1">
    <location>
        <begin position="86"/>
        <end position="238"/>
    </location>
</feature>
<organism evidence="3 4">
    <name type="scientific">Flammeovirga aprica JL-4</name>
    <dbReference type="NCBI Taxonomy" id="694437"/>
    <lineage>
        <taxon>Bacteria</taxon>
        <taxon>Pseudomonadati</taxon>
        <taxon>Bacteroidota</taxon>
        <taxon>Cytophagia</taxon>
        <taxon>Cytophagales</taxon>
        <taxon>Flammeovirgaceae</taxon>
        <taxon>Flammeovirga</taxon>
    </lineage>
</organism>
<dbReference type="GO" id="GO:0006313">
    <property type="term" value="P:DNA transposition"/>
    <property type="evidence" value="ECO:0007669"/>
    <property type="project" value="InterPro"/>
</dbReference>
<dbReference type="PANTHER" id="PTHR30007:SF0">
    <property type="entry name" value="TRANSPOSASE"/>
    <property type="match status" value="1"/>
</dbReference>
<evidence type="ECO:0000313" key="3">
    <source>
        <dbReference type="EMBL" id="NME70696.1"/>
    </source>
</evidence>
<sequence>MTDLQWKVIEVFLENNKPRKLCLRMVMNAILNITRTGSQWRNLDSRFPNWQSVYYYFSKWKKDGTLKLIMCELSILDRGLSHRELEPSLIAVDSQSIKLAPMLNVARGVDGNKKINGRKRHIAVDCGGRLFAVYVGPANEHDGHAGLELLSQVESVSSRLEVIRADKAYGGTFKKSAKYFDWKVDTTQSPPSKDRGFVPENHRWQVERSFAWLNGYRRLSKDYERDPASSEAFISLAFINMMLARIDS</sequence>
<reference evidence="3 4" key="1">
    <citation type="submission" date="2020-04" db="EMBL/GenBank/DDBJ databases">
        <title>Flammeovirga sp. SR4, a novel species isolated from seawater.</title>
        <authorList>
            <person name="Wang X."/>
        </authorList>
    </citation>
    <scope>NUCLEOTIDE SEQUENCE [LARGE SCALE GENOMIC DNA]</scope>
    <source>
        <strain evidence="3 4">ATCC 23126</strain>
    </source>
</reference>
<dbReference type="InterPro" id="IPR025161">
    <property type="entry name" value="IS402-like_dom"/>
</dbReference>
<dbReference type="GO" id="GO:0003677">
    <property type="term" value="F:DNA binding"/>
    <property type="evidence" value="ECO:0007669"/>
    <property type="project" value="InterPro"/>
</dbReference>
<dbReference type="AlphaFoldDB" id="A0A7X9RXR8"/>
<evidence type="ECO:0000259" key="2">
    <source>
        <dbReference type="Pfam" id="PF13340"/>
    </source>
</evidence>
<dbReference type="Pfam" id="PF01609">
    <property type="entry name" value="DDE_Tnp_1"/>
    <property type="match status" value="1"/>
</dbReference>
<protein>
    <submittedName>
        <fullName evidence="3">IS5 family transposase</fullName>
    </submittedName>
</protein>
<dbReference type="Proteomes" id="UP000576082">
    <property type="component" value="Unassembled WGS sequence"/>
</dbReference>
<dbReference type="PANTHER" id="PTHR30007">
    <property type="entry name" value="PHP DOMAIN PROTEIN"/>
    <property type="match status" value="1"/>
</dbReference>